<keyword evidence="2" id="KW-0413">Isomerase</keyword>
<organism evidence="4 5">
    <name type="scientific">Clostridium fessum</name>
    <dbReference type="NCBI Taxonomy" id="2126740"/>
    <lineage>
        <taxon>Bacteria</taxon>
        <taxon>Bacillati</taxon>
        <taxon>Bacillota</taxon>
        <taxon>Clostridia</taxon>
        <taxon>Eubacteriales</taxon>
        <taxon>Clostridiaceae</taxon>
        <taxon>Clostridium</taxon>
    </lineage>
</organism>
<keyword evidence="5" id="KW-1185">Reference proteome</keyword>
<evidence type="ECO:0000313" key="4">
    <source>
        <dbReference type="EMBL" id="PST36436.1"/>
    </source>
</evidence>
<dbReference type="InterPro" id="IPR014347">
    <property type="entry name" value="Tautomerase/MIF_sf"/>
</dbReference>
<comment type="caution">
    <text evidence="4">The sequence shown here is derived from an EMBL/GenBank/DDBJ whole genome shotgun (WGS) entry which is preliminary data.</text>
</comment>
<feature type="domain" description="4-oxalocrotonate tautomerase-like" evidence="3">
    <location>
        <begin position="2"/>
        <end position="52"/>
    </location>
</feature>
<evidence type="ECO:0000313" key="5">
    <source>
        <dbReference type="Proteomes" id="UP000241048"/>
    </source>
</evidence>
<evidence type="ECO:0000259" key="3">
    <source>
        <dbReference type="Pfam" id="PF01361"/>
    </source>
</evidence>
<dbReference type="GO" id="GO:0016853">
    <property type="term" value="F:isomerase activity"/>
    <property type="evidence" value="ECO:0007669"/>
    <property type="project" value="UniProtKB-KW"/>
</dbReference>
<dbReference type="Pfam" id="PF01361">
    <property type="entry name" value="Tautomerase"/>
    <property type="match status" value="1"/>
</dbReference>
<dbReference type="EMBL" id="PYLO01000004">
    <property type="protein sequence ID" value="PST36436.1"/>
    <property type="molecule type" value="Genomic_DNA"/>
</dbReference>
<dbReference type="PANTHER" id="PTHR35530">
    <property type="entry name" value="TAUTOMERASE-RELATED"/>
    <property type="match status" value="1"/>
</dbReference>
<comment type="similarity">
    <text evidence="1">Belongs to the 4-oxalocrotonate tautomerase family.</text>
</comment>
<sequence>MPHIAISMYPGRSREEKAALAEKVRTLVSEELKKDPKVVTVSVHDVPAEKWQEYLDAIPGEERFY</sequence>
<evidence type="ECO:0000256" key="1">
    <source>
        <dbReference type="ARBA" id="ARBA00006723"/>
    </source>
</evidence>
<dbReference type="InterPro" id="IPR004370">
    <property type="entry name" value="4-OT-like_dom"/>
</dbReference>
<reference evidence="4 5" key="1">
    <citation type="submission" date="2018-03" db="EMBL/GenBank/DDBJ databases">
        <title>Lachnoclostridium SNUG30386 gen.nov., sp.nov., isolated from human faeces.</title>
        <authorList>
            <person name="Seo B."/>
            <person name="Jeon K."/>
            <person name="Ko G."/>
        </authorList>
    </citation>
    <scope>NUCLEOTIDE SEQUENCE [LARGE SCALE GENOMIC DNA]</scope>
    <source>
        <strain evidence="4 5">SNUG30386</strain>
    </source>
</reference>
<proteinExistence type="inferred from homology"/>
<dbReference type="SUPFAM" id="SSF55331">
    <property type="entry name" value="Tautomerase/MIF"/>
    <property type="match status" value="1"/>
</dbReference>
<evidence type="ECO:0000256" key="2">
    <source>
        <dbReference type="ARBA" id="ARBA00023235"/>
    </source>
</evidence>
<protein>
    <submittedName>
        <fullName evidence="4">4-oxalocrotonate tautomerase family enzyme</fullName>
    </submittedName>
</protein>
<dbReference type="RefSeq" id="WP_107001356.1">
    <property type="nucleotide sequence ID" value="NZ_JAQDZI010000003.1"/>
</dbReference>
<dbReference type="Proteomes" id="UP000241048">
    <property type="component" value="Unassembled WGS sequence"/>
</dbReference>
<name>A0A2T3FMD2_9CLOT</name>
<dbReference type="PANTHER" id="PTHR35530:SF2">
    <property type="entry name" value="BSL4019 PROTEIN"/>
    <property type="match status" value="1"/>
</dbReference>
<dbReference type="AlphaFoldDB" id="A0A2T3FMD2"/>
<dbReference type="Gene3D" id="3.30.429.10">
    <property type="entry name" value="Macrophage Migration Inhibitory Factor"/>
    <property type="match status" value="1"/>
</dbReference>
<gene>
    <name evidence="4" type="ORF">C7U56_11625</name>
</gene>
<accession>A0A2T3FMD2</accession>